<dbReference type="AlphaFoldDB" id="A0A1V6LQY3"/>
<dbReference type="Gene3D" id="1.50.10.10">
    <property type="match status" value="1"/>
</dbReference>
<sequence length="435" mass="50555">MVRRVNEAKEVLLSNYQPGGFTIPSKGLYPFQWKWDAGFIAIGLAHFDIEKAKTEISTLLKAQWKNGMIPHIVFHTDTDTYFPGKDFHQSNLSKQANPDYPSTGMVQPPVLGFVLERLLEIATDKKDMLAFIGEQLDKVYYNHEYFYTHRDVNQEGLAYIYHNWESGTDNSPMWDAIWETMDPPHYKFERRDTTHVDPEQRPTNREYDHYLHLIEIAKKYHYEDAKIAAHSPFLVLDPLFNALLIKSNESLLALYQKLGIDNQKTKNLKQWQEKAINAFNKKLWSPTHGAYVHYDLRNQKQLPYISSSSFAPLFAPIVPPEKLVALNQTFQEKFSAANLYCCASFDPTHNGFNPKRYWRGPVWINMNWIIYHGFKRAGAIQTANRIKEDSITLIEKYGFKEYFDPRKKLENTTEGAYGGDNFSWSAALYLDLIKA</sequence>
<dbReference type="InterPro" id="IPR054491">
    <property type="entry name" value="MGH1-like_GH"/>
</dbReference>
<evidence type="ECO:0000256" key="3">
    <source>
        <dbReference type="ARBA" id="ARBA00023295"/>
    </source>
</evidence>
<evidence type="ECO:0000256" key="2">
    <source>
        <dbReference type="ARBA" id="ARBA00022801"/>
    </source>
</evidence>
<dbReference type="EMBL" id="MTBC01000006">
    <property type="protein sequence ID" value="OQD42582.1"/>
    <property type="molecule type" value="Genomic_DNA"/>
</dbReference>
<evidence type="ECO:0000313" key="5">
    <source>
        <dbReference type="EMBL" id="OQD42582.1"/>
    </source>
</evidence>
<reference evidence="5 6" key="1">
    <citation type="submission" date="2016-12" db="EMBL/GenBank/DDBJ databases">
        <authorList>
            <person name="Song W.-J."/>
            <person name="Kurnit D.M."/>
        </authorList>
    </citation>
    <scope>NUCLEOTIDE SEQUENCE [LARGE SCALE GENOMIC DNA]</scope>
    <source>
        <strain evidence="5 6">HSG9</strain>
    </source>
</reference>
<comment type="similarity">
    <text evidence="1">Belongs to the glycosyl hydrolase 63 family.</text>
</comment>
<dbReference type="PANTHER" id="PTHR10412">
    <property type="entry name" value="MANNOSYL-OLIGOSACCHARIDE GLUCOSIDASE"/>
    <property type="match status" value="1"/>
</dbReference>
<dbReference type="GO" id="GO:0009311">
    <property type="term" value="P:oligosaccharide metabolic process"/>
    <property type="evidence" value="ECO:0007669"/>
    <property type="project" value="InterPro"/>
</dbReference>
<comment type="caution">
    <text evidence="5">The sequence shown here is derived from an EMBL/GenBank/DDBJ whole genome shotgun (WGS) entry which is preliminary data.</text>
</comment>
<dbReference type="RefSeq" id="WP_080319263.1">
    <property type="nucleotide sequence ID" value="NZ_MTBC01000006.1"/>
</dbReference>
<keyword evidence="6" id="KW-1185">Reference proteome</keyword>
<proteinExistence type="inferred from homology"/>
<evidence type="ECO:0000313" key="6">
    <source>
        <dbReference type="Proteomes" id="UP000191680"/>
    </source>
</evidence>
<dbReference type="OrthoDB" id="9781878at2"/>
<evidence type="ECO:0000259" key="4">
    <source>
        <dbReference type="Pfam" id="PF22422"/>
    </source>
</evidence>
<accession>A0A1V6LQY3</accession>
<dbReference type="GO" id="GO:0004573">
    <property type="term" value="F:Glc3Man9GlcNAc2 oligosaccharide glucosidase activity"/>
    <property type="evidence" value="ECO:0007669"/>
    <property type="project" value="InterPro"/>
</dbReference>
<dbReference type="InterPro" id="IPR012341">
    <property type="entry name" value="6hp_glycosidase-like_sf"/>
</dbReference>
<keyword evidence="3" id="KW-0326">Glycosidase</keyword>
<dbReference type="SUPFAM" id="SSF48208">
    <property type="entry name" value="Six-hairpin glycosidases"/>
    <property type="match status" value="1"/>
</dbReference>
<keyword evidence="2 5" id="KW-0378">Hydrolase</keyword>
<dbReference type="Pfam" id="PF22422">
    <property type="entry name" value="MGH1-like_GH"/>
    <property type="match status" value="1"/>
</dbReference>
<dbReference type="InterPro" id="IPR008928">
    <property type="entry name" value="6-hairpin_glycosidase_sf"/>
</dbReference>
<dbReference type="PANTHER" id="PTHR10412:SF11">
    <property type="entry name" value="MANNOSYL-OLIGOSACCHARIDE GLUCOSIDASE"/>
    <property type="match status" value="1"/>
</dbReference>
<protein>
    <submittedName>
        <fullName evidence="5">Glycoside hydrolase</fullName>
    </submittedName>
</protein>
<feature type="domain" description="Mannosylglycerate hydrolase MGH1-like glycoside hydrolase" evidence="4">
    <location>
        <begin position="29"/>
        <end position="425"/>
    </location>
</feature>
<organism evidence="5 6">
    <name type="scientific">Croceivirga radicis</name>
    <dbReference type="NCBI Taxonomy" id="1929488"/>
    <lineage>
        <taxon>Bacteria</taxon>
        <taxon>Pseudomonadati</taxon>
        <taxon>Bacteroidota</taxon>
        <taxon>Flavobacteriia</taxon>
        <taxon>Flavobacteriales</taxon>
        <taxon>Flavobacteriaceae</taxon>
        <taxon>Croceivirga</taxon>
    </lineage>
</organism>
<dbReference type="Proteomes" id="UP000191680">
    <property type="component" value="Unassembled WGS sequence"/>
</dbReference>
<gene>
    <name evidence="5" type="ORF">BUL40_10715</name>
</gene>
<evidence type="ECO:0000256" key="1">
    <source>
        <dbReference type="ARBA" id="ARBA00010833"/>
    </source>
</evidence>
<dbReference type="GO" id="GO:0006487">
    <property type="term" value="P:protein N-linked glycosylation"/>
    <property type="evidence" value="ECO:0007669"/>
    <property type="project" value="TreeGrafter"/>
</dbReference>
<dbReference type="InterPro" id="IPR004888">
    <property type="entry name" value="Glycoside_hydrolase_63"/>
</dbReference>
<name>A0A1V6LQY3_9FLAO</name>